<feature type="compositionally biased region" description="Basic and acidic residues" evidence="1">
    <location>
        <begin position="175"/>
        <end position="186"/>
    </location>
</feature>
<feature type="compositionally biased region" description="Basic and acidic residues" evidence="1">
    <location>
        <begin position="358"/>
        <end position="367"/>
    </location>
</feature>
<dbReference type="AlphaFoldDB" id="A0A0B6ZMV7"/>
<feature type="compositionally biased region" description="Basic residues" evidence="1">
    <location>
        <begin position="341"/>
        <end position="357"/>
    </location>
</feature>
<dbReference type="EMBL" id="HACG01022170">
    <property type="protein sequence ID" value="CEK69035.1"/>
    <property type="molecule type" value="Transcribed_RNA"/>
</dbReference>
<feature type="region of interest" description="Disordered" evidence="1">
    <location>
        <begin position="1"/>
        <end position="20"/>
    </location>
</feature>
<feature type="compositionally biased region" description="Basic and acidic residues" evidence="1">
    <location>
        <begin position="158"/>
        <end position="167"/>
    </location>
</feature>
<evidence type="ECO:0000256" key="1">
    <source>
        <dbReference type="SAM" id="MobiDB-lite"/>
    </source>
</evidence>
<proteinExistence type="predicted"/>
<sequence length="396" mass="45715">VKMVEESPMPEIDLDKLTPEERAKIEARRKKFSSSEVKIDPDKKVSLKSIKERTKKRKKSQQEVSESVPEKRAKGTRKSINKIANKHQTSEQEANLSSEEDDENQKYAALDEESEDSDAGRLWKQEGRKTVKHHLDIPGKSNHFHVSRHRAPVTSAKFKQERNDGNRINRRHRDRGLPDRLRERLPHSRSHFKRKEEILSEDDNSDETVGTNSKLSSSIVATQPFEPDIPPEKLRVEVHVASRDRRSKKSKAKPDFSQVYSVPAKRQLETELVVKVAEEEPVVSTKKAKKRKKDKKKMKREKEVSEPTEDLSPEADVGLEYSESAVEPAAPRLSALERLGKKVPFKHKEKKKKKKKSRTDEEKPTELDVKIQQIKEKNAAIARRQQEIELDKKKYG</sequence>
<feature type="compositionally biased region" description="Basic and acidic residues" evidence="1">
    <location>
        <begin position="118"/>
        <end position="137"/>
    </location>
</feature>
<feature type="non-terminal residue" evidence="2">
    <location>
        <position position="1"/>
    </location>
</feature>
<feature type="compositionally biased region" description="Basic and acidic residues" evidence="1">
    <location>
        <begin position="37"/>
        <end position="52"/>
    </location>
</feature>
<accession>A0A0B6ZMV7</accession>
<feature type="compositionally biased region" description="Basic residues" evidence="1">
    <location>
        <begin position="142"/>
        <end position="151"/>
    </location>
</feature>
<protein>
    <submittedName>
        <fullName evidence="2">Uncharacterized protein</fullName>
    </submittedName>
</protein>
<evidence type="ECO:0000313" key="2">
    <source>
        <dbReference type="EMBL" id="CEK69035.1"/>
    </source>
</evidence>
<feature type="compositionally biased region" description="Polar residues" evidence="1">
    <location>
        <begin position="207"/>
        <end position="221"/>
    </location>
</feature>
<feature type="compositionally biased region" description="Basic residues" evidence="1">
    <location>
        <begin position="286"/>
        <end position="299"/>
    </location>
</feature>
<reference evidence="2" key="1">
    <citation type="submission" date="2014-12" db="EMBL/GenBank/DDBJ databases">
        <title>Insight into the proteome of Arion vulgaris.</title>
        <authorList>
            <person name="Aradska J."/>
            <person name="Bulat T."/>
            <person name="Smidak R."/>
            <person name="Sarate P."/>
            <person name="Gangsoo J."/>
            <person name="Sialana F."/>
            <person name="Bilban M."/>
            <person name="Lubec G."/>
        </authorList>
    </citation>
    <scope>NUCLEOTIDE SEQUENCE</scope>
    <source>
        <tissue evidence="2">Skin</tissue>
    </source>
</reference>
<feature type="region of interest" description="Disordered" evidence="1">
    <location>
        <begin position="27"/>
        <end position="234"/>
    </location>
</feature>
<gene>
    <name evidence="2" type="primary">ORF68660</name>
</gene>
<feature type="region of interest" description="Disordered" evidence="1">
    <location>
        <begin position="279"/>
        <end position="367"/>
    </location>
</feature>
<name>A0A0B6ZMV7_9EUPU</name>
<organism evidence="2">
    <name type="scientific">Arion vulgaris</name>
    <dbReference type="NCBI Taxonomy" id="1028688"/>
    <lineage>
        <taxon>Eukaryota</taxon>
        <taxon>Metazoa</taxon>
        <taxon>Spiralia</taxon>
        <taxon>Lophotrochozoa</taxon>
        <taxon>Mollusca</taxon>
        <taxon>Gastropoda</taxon>
        <taxon>Heterobranchia</taxon>
        <taxon>Euthyneura</taxon>
        <taxon>Panpulmonata</taxon>
        <taxon>Eupulmonata</taxon>
        <taxon>Stylommatophora</taxon>
        <taxon>Helicina</taxon>
        <taxon>Arionoidea</taxon>
        <taxon>Arionidae</taxon>
        <taxon>Arion</taxon>
    </lineage>
</organism>